<dbReference type="AlphaFoldDB" id="A0A3B0YBD3"/>
<proteinExistence type="predicted"/>
<name>A0A3B0YBD3_9ZZZZ</name>
<evidence type="ECO:0000313" key="1">
    <source>
        <dbReference type="EMBL" id="VAW73613.1"/>
    </source>
</evidence>
<dbReference type="Gene3D" id="1.25.40.10">
    <property type="entry name" value="Tetratricopeptide repeat domain"/>
    <property type="match status" value="1"/>
</dbReference>
<gene>
    <name evidence="1" type="ORF">MNBD_GAMMA14-360</name>
</gene>
<dbReference type="SUPFAM" id="SSF48452">
    <property type="entry name" value="TPR-like"/>
    <property type="match status" value="1"/>
</dbReference>
<organism evidence="1">
    <name type="scientific">hydrothermal vent metagenome</name>
    <dbReference type="NCBI Taxonomy" id="652676"/>
    <lineage>
        <taxon>unclassified sequences</taxon>
        <taxon>metagenomes</taxon>
        <taxon>ecological metagenomes</taxon>
    </lineage>
</organism>
<reference evidence="1" key="1">
    <citation type="submission" date="2018-06" db="EMBL/GenBank/DDBJ databases">
        <authorList>
            <person name="Zhirakovskaya E."/>
        </authorList>
    </citation>
    <scope>NUCLEOTIDE SEQUENCE</scope>
</reference>
<feature type="non-terminal residue" evidence="1">
    <location>
        <position position="254"/>
    </location>
</feature>
<dbReference type="EMBL" id="UOFM01000074">
    <property type="protein sequence ID" value="VAW73613.1"/>
    <property type="molecule type" value="Genomic_DNA"/>
</dbReference>
<dbReference type="InterPro" id="IPR011990">
    <property type="entry name" value="TPR-like_helical_dom_sf"/>
</dbReference>
<protein>
    <recommendedName>
        <fullName evidence="2">Tetratricopeptide repeat protein</fullName>
    </recommendedName>
</protein>
<sequence length="254" mass="28835">MSRHILRQLLFLFTALLATGSFAGTDKPQQVQDLHYGEVLFQFYQDDYFTAISHLMAAQAQSQLTHHRDEAELLLGGLQLSYGMLDEAEQRFQALLGPDTSLDLRNRAWFYLTKISYQHGLYEKAANAFKRVEITKNKPMQAELAVLGANIYMAMGKDNMATEILDKAPAPKGWKEYLQINKGIAQLRAGDIKAGQATLDKLGKENTHDDELVALRDRANLALGYQLLRENESEQARKYLNRVRLRGPFMQEAL</sequence>
<accession>A0A3B0YBD3</accession>
<evidence type="ECO:0008006" key="2">
    <source>
        <dbReference type="Google" id="ProtNLM"/>
    </source>
</evidence>